<proteinExistence type="predicted"/>
<accession>A0AB73QZM4</accession>
<reference evidence="1" key="1">
    <citation type="submission" date="2017-09" db="EMBL/GenBank/DDBJ databases">
        <title>Large-scale bioinformatics analysis of Bacillus genomes uncovers conserved roles of natural products in bacterial physiology.</title>
        <authorList>
            <consortium name="Agbiome Team Llc"/>
            <person name="Bleich R.M."/>
            <person name="Kirk G.J."/>
            <person name="Santa Maria K.C."/>
            <person name="Allen S.E."/>
            <person name="Farag S."/>
            <person name="Shank E.A."/>
            <person name="Bowers A."/>
        </authorList>
    </citation>
    <scope>NUCLEOTIDE SEQUENCE</scope>
    <source>
        <strain evidence="1">AFS005430</strain>
    </source>
</reference>
<dbReference type="EMBL" id="NUEH01000009">
    <property type="protein sequence ID" value="PEI87952.1"/>
    <property type="molecule type" value="Genomic_DNA"/>
</dbReference>
<comment type="caution">
    <text evidence="1">The sequence shown here is derived from an EMBL/GenBank/DDBJ whole genome shotgun (WGS) entry which is preliminary data.</text>
</comment>
<evidence type="ECO:0000313" key="1">
    <source>
        <dbReference type="EMBL" id="PEI87952.1"/>
    </source>
</evidence>
<gene>
    <name evidence="1" type="ORF">CN678_06615</name>
</gene>
<sequence>MATRNGRDEKTEIKQCIYLLYGLSEFKAGNLLDLLTLNKSGRLSQGKVIVTLKYVVIVYNKV</sequence>
<dbReference type="AlphaFoldDB" id="A0AB73QZM4"/>
<organism evidence="1">
    <name type="scientific">Bacillus toyonensis</name>
    <dbReference type="NCBI Taxonomy" id="155322"/>
    <lineage>
        <taxon>Bacteria</taxon>
        <taxon>Bacillati</taxon>
        <taxon>Bacillota</taxon>
        <taxon>Bacilli</taxon>
        <taxon>Bacillales</taxon>
        <taxon>Bacillaceae</taxon>
        <taxon>Bacillus</taxon>
        <taxon>Bacillus cereus group</taxon>
    </lineage>
</organism>
<protein>
    <submittedName>
        <fullName evidence="1">Uncharacterized protein</fullName>
    </submittedName>
</protein>
<dbReference type="Proteomes" id="UP000220969">
    <property type="component" value="Unassembled WGS sequence"/>
</dbReference>
<name>A0AB73QZM4_9BACI</name>